<keyword evidence="1" id="KW-0677">Repeat</keyword>
<dbReference type="PANTHER" id="PTHR47447">
    <property type="entry name" value="OS03G0856100 PROTEIN"/>
    <property type="match status" value="1"/>
</dbReference>
<dbReference type="Gene3D" id="1.25.40.10">
    <property type="entry name" value="Tetratricopeptide repeat domain"/>
    <property type="match status" value="1"/>
</dbReference>
<evidence type="ECO:0000313" key="5">
    <source>
        <dbReference type="Proteomes" id="UP000654075"/>
    </source>
</evidence>
<feature type="region of interest" description="Disordered" evidence="3">
    <location>
        <begin position="97"/>
        <end position="149"/>
    </location>
</feature>
<dbReference type="OrthoDB" id="185373at2759"/>
<accession>A0A813GRM6</accession>
<feature type="repeat" description="PPR" evidence="2">
    <location>
        <begin position="1"/>
        <end position="31"/>
    </location>
</feature>
<feature type="non-terminal residue" evidence="4">
    <location>
        <position position="1"/>
    </location>
</feature>
<dbReference type="PANTHER" id="PTHR47447:SF17">
    <property type="entry name" value="OS12G0638900 PROTEIN"/>
    <property type="match status" value="1"/>
</dbReference>
<evidence type="ECO:0000313" key="4">
    <source>
        <dbReference type="EMBL" id="CAE8625277.1"/>
    </source>
</evidence>
<dbReference type="Pfam" id="PF13041">
    <property type="entry name" value="PPR_2"/>
    <property type="match status" value="1"/>
</dbReference>
<evidence type="ECO:0000256" key="3">
    <source>
        <dbReference type="SAM" id="MobiDB-lite"/>
    </source>
</evidence>
<dbReference type="PROSITE" id="PS51375">
    <property type="entry name" value="PPR"/>
    <property type="match status" value="3"/>
</dbReference>
<feature type="compositionally biased region" description="Low complexity" evidence="3">
    <location>
        <begin position="130"/>
        <end position="149"/>
    </location>
</feature>
<comment type="caution">
    <text evidence="4">The sequence shown here is derived from an EMBL/GenBank/DDBJ whole genome shotgun (WGS) entry which is preliminary data.</text>
</comment>
<name>A0A813GRM6_POLGL</name>
<dbReference type="NCBIfam" id="TIGR00756">
    <property type="entry name" value="PPR"/>
    <property type="match status" value="2"/>
</dbReference>
<dbReference type="AlphaFoldDB" id="A0A813GRM6"/>
<sequence>YNSVINACAKSGSLQKAESLLIEMASRRLPPDLFSYTSLIDACARQGELQKGRALLGEMRQKRIVPNELSYTSLLQACSKSGEDSLRQELLEEMQELKTAPKQAPRVVDGKRSQPMPFDVSKEHSKRQLQRPGQPSQSPSGTTSTLWES</sequence>
<gene>
    <name evidence="4" type="ORF">PGLA1383_LOCUS42283</name>
</gene>
<proteinExistence type="predicted"/>
<dbReference type="Proteomes" id="UP000654075">
    <property type="component" value="Unassembled WGS sequence"/>
</dbReference>
<dbReference type="Pfam" id="PF01535">
    <property type="entry name" value="PPR"/>
    <property type="match status" value="1"/>
</dbReference>
<dbReference type="InterPro" id="IPR011990">
    <property type="entry name" value="TPR-like_helical_dom_sf"/>
</dbReference>
<keyword evidence="5" id="KW-1185">Reference proteome</keyword>
<evidence type="ECO:0000256" key="2">
    <source>
        <dbReference type="PROSITE-ProRule" id="PRU00708"/>
    </source>
</evidence>
<organism evidence="4 5">
    <name type="scientific">Polarella glacialis</name>
    <name type="common">Dinoflagellate</name>
    <dbReference type="NCBI Taxonomy" id="89957"/>
    <lineage>
        <taxon>Eukaryota</taxon>
        <taxon>Sar</taxon>
        <taxon>Alveolata</taxon>
        <taxon>Dinophyceae</taxon>
        <taxon>Suessiales</taxon>
        <taxon>Suessiaceae</taxon>
        <taxon>Polarella</taxon>
    </lineage>
</organism>
<dbReference type="InterPro" id="IPR002885">
    <property type="entry name" value="PPR_rpt"/>
</dbReference>
<evidence type="ECO:0000256" key="1">
    <source>
        <dbReference type="ARBA" id="ARBA00022737"/>
    </source>
</evidence>
<evidence type="ECO:0008006" key="6">
    <source>
        <dbReference type="Google" id="ProtNLM"/>
    </source>
</evidence>
<protein>
    <recommendedName>
        <fullName evidence="6">Pentatricopeptide repeat-containing protein</fullName>
    </recommendedName>
</protein>
<reference evidence="4" key="1">
    <citation type="submission" date="2021-02" db="EMBL/GenBank/DDBJ databases">
        <authorList>
            <person name="Dougan E. K."/>
            <person name="Rhodes N."/>
            <person name="Thang M."/>
            <person name="Chan C."/>
        </authorList>
    </citation>
    <scope>NUCLEOTIDE SEQUENCE</scope>
</reference>
<feature type="repeat" description="PPR" evidence="2">
    <location>
        <begin position="67"/>
        <end position="101"/>
    </location>
</feature>
<dbReference type="EMBL" id="CAJNNV010028627">
    <property type="protein sequence ID" value="CAE8625277.1"/>
    <property type="molecule type" value="Genomic_DNA"/>
</dbReference>
<feature type="repeat" description="PPR" evidence="2">
    <location>
        <begin position="32"/>
        <end position="66"/>
    </location>
</feature>